<dbReference type="RefSeq" id="WP_103233938.1">
    <property type="nucleotide sequence ID" value="NZ_PPEG02000012.1"/>
</dbReference>
<keyword evidence="1" id="KW-1133">Transmembrane helix</keyword>
<name>A0A316WBD8_9FLAO</name>
<organism evidence="2 3">
    <name type="scientific">Chryseobacterium viscerum</name>
    <dbReference type="NCBI Taxonomy" id="1037377"/>
    <lineage>
        <taxon>Bacteria</taxon>
        <taxon>Pseudomonadati</taxon>
        <taxon>Bacteroidota</taxon>
        <taxon>Flavobacteriia</taxon>
        <taxon>Flavobacteriales</taxon>
        <taxon>Weeksellaceae</taxon>
        <taxon>Chryseobacterium group</taxon>
        <taxon>Chryseobacterium</taxon>
    </lineage>
</organism>
<comment type="caution">
    <text evidence="2">The sequence shown here is derived from an EMBL/GenBank/DDBJ whole genome shotgun (WGS) entry which is preliminary data.</text>
</comment>
<protein>
    <submittedName>
        <fullName evidence="2">Uncharacterized protein</fullName>
    </submittedName>
</protein>
<gene>
    <name evidence="2" type="ORF">C1634_024155</name>
</gene>
<sequence length="74" mass="8383">MKIYLISFVISLLITSVSTVVTYHIIDGFDPPATEDGRQYMPAENIVKSLFLSFVLGAFVFITSVKIQRKKQKK</sequence>
<accession>A0A316WBD8</accession>
<keyword evidence="1" id="KW-0812">Transmembrane</keyword>
<evidence type="ECO:0000256" key="1">
    <source>
        <dbReference type="SAM" id="Phobius"/>
    </source>
</evidence>
<dbReference type="AlphaFoldDB" id="A0A316WBD8"/>
<dbReference type="EMBL" id="PPEG02000012">
    <property type="protein sequence ID" value="PWN58289.1"/>
    <property type="molecule type" value="Genomic_DNA"/>
</dbReference>
<dbReference type="Proteomes" id="UP000236413">
    <property type="component" value="Unassembled WGS sequence"/>
</dbReference>
<proteinExistence type="predicted"/>
<feature type="transmembrane region" description="Helical" evidence="1">
    <location>
        <begin position="46"/>
        <end position="65"/>
    </location>
</feature>
<keyword evidence="1" id="KW-0472">Membrane</keyword>
<evidence type="ECO:0000313" key="3">
    <source>
        <dbReference type="Proteomes" id="UP000236413"/>
    </source>
</evidence>
<evidence type="ECO:0000313" key="2">
    <source>
        <dbReference type="EMBL" id="PWN58289.1"/>
    </source>
</evidence>
<reference evidence="2 3" key="1">
    <citation type="submission" date="2018-04" db="EMBL/GenBank/DDBJ databases">
        <title>Chryseobacterium oncorhynchi 701B-08T from rainbow trout, and Chryseobacterium viscerum 687B-08T from diseased fish.</title>
        <authorList>
            <person name="Jeong J.-J."/>
            <person name="Lee Y.J."/>
            <person name="Pathiraja D."/>
            <person name="Park B."/>
            <person name="Choi I.-G."/>
            <person name="Kim K.D."/>
        </authorList>
    </citation>
    <scope>NUCLEOTIDE SEQUENCE [LARGE SCALE GENOMIC DNA]</scope>
    <source>
        <strain evidence="2 3">687B-08</strain>
    </source>
</reference>